<dbReference type="Proteomes" id="UP000663920">
    <property type="component" value="Chromosome"/>
</dbReference>
<dbReference type="GO" id="GO:0015937">
    <property type="term" value="P:coenzyme A biosynthetic process"/>
    <property type="evidence" value="ECO:0007669"/>
    <property type="project" value="UniProtKB-UniRule"/>
</dbReference>
<evidence type="ECO:0000256" key="3">
    <source>
        <dbReference type="ARBA" id="ARBA00022840"/>
    </source>
</evidence>
<proteinExistence type="inferred from homology"/>
<feature type="binding site" evidence="5">
    <location>
        <begin position="10"/>
        <end position="15"/>
    </location>
    <ligand>
        <name>ATP</name>
        <dbReference type="ChEBI" id="CHEBI:30616"/>
    </ligand>
</feature>
<reference evidence="7 8" key="1">
    <citation type="submission" date="2021-03" db="EMBL/GenBank/DDBJ databases">
        <title>Complete genome of Polaribacter_sp.SM13.</title>
        <authorList>
            <person name="Jeong S.W."/>
            <person name="Bae J.W."/>
        </authorList>
    </citation>
    <scope>NUCLEOTIDE SEQUENCE [LARGE SCALE GENOMIC DNA]</scope>
    <source>
        <strain evidence="7 8">SM13</strain>
    </source>
</reference>
<dbReference type="EC" id="2.7.1.24" evidence="5 6"/>
<evidence type="ECO:0000313" key="8">
    <source>
        <dbReference type="Proteomes" id="UP000663920"/>
    </source>
</evidence>
<dbReference type="PROSITE" id="PS51219">
    <property type="entry name" value="DPCK"/>
    <property type="match status" value="1"/>
</dbReference>
<name>A0A975CTB2_9FLAO</name>
<dbReference type="PANTHER" id="PTHR10695">
    <property type="entry name" value="DEPHOSPHO-COA KINASE-RELATED"/>
    <property type="match status" value="1"/>
</dbReference>
<dbReference type="RefSeq" id="WP_208078977.1">
    <property type="nucleotide sequence ID" value="NZ_CP071869.1"/>
</dbReference>
<dbReference type="Pfam" id="PF01121">
    <property type="entry name" value="CoaE"/>
    <property type="match status" value="1"/>
</dbReference>
<dbReference type="CDD" id="cd02022">
    <property type="entry name" value="DPCK"/>
    <property type="match status" value="1"/>
</dbReference>
<evidence type="ECO:0000256" key="4">
    <source>
        <dbReference type="ARBA" id="ARBA00022993"/>
    </source>
</evidence>
<evidence type="ECO:0000256" key="1">
    <source>
        <dbReference type="ARBA" id="ARBA00009018"/>
    </source>
</evidence>
<dbReference type="NCBIfam" id="TIGR00152">
    <property type="entry name" value="dephospho-CoA kinase"/>
    <property type="match status" value="1"/>
</dbReference>
<protein>
    <recommendedName>
        <fullName evidence="5 6">Dephospho-CoA kinase</fullName>
        <ecNumber evidence="5 6">2.7.1.24</ecNumber>
    </recommendedName>
    <alternativeName>
        <fullName evidence="5">Dephosphocoenzyme A kinase</fullName>
    </alternativeName>
</protein>
<evidence type="ECO:0000256" key="6">
    <source>
        <dbReference type="NCBIfam" id="TIGR00152"/>
    </source>
</evidence>
<dbReference type="EMBL" id="CP071869">
    <property type="protein sequence ID" value="QTE22961.1"/>
    <property type="molecule type" value="Genomic_DNA"/>
</dbReference>
<evidence type="ECO:0000256" key="5">
    <source>
        <dbReference type="HAMAP-Rule" id="MF_00376"/>
    </source>
</evidence>
<dbReference type="GO" id="GO:0005737">
    <property type="term" value="C:cytoplasm"/>
    <property type="evidence" value="ECO:0007669"/>
    <property type="project" value="UniProtKB-SubCell"/>
</dbReference>
<keyword evidence="5 7" id="KW-0418">Kinase</keyword>
<dbReference type="GO" id="GO:0005524">
    <property type="term" value="F:ATP binding"/>
    <property type="evidence" value="ECO:0007669"/>
    <property type="project" value="UniProtKB-UniRule"/>
</dbReference>
<comment type="pathway">
    <text evidence="5">Cofactor biosynthesis; coenzyme A biosynthesis; CoA from (R)-pantothenate: step 5/5.</text>
</comment>
<organism evidence="7 8">
    <name type="scientific">Polaribacter cellanae</name>
    <dbReference type="NCBI Taxonomy" id="2818493"/>
    <lineage>
        <taxon>Bacteria</taxon>
        <taxon>Pseudomonadati</taxon>
        <taxon>Bacteroidota</taxon>
        <taxon>Flavobacteriia</taxon>
        <taxon>Flavobacteriales</taxon>
        <taxon>Flavobacteriaceae</taxon>
    </lineage>
</organism>
<evidence type="ECO:0000256" key="2">
    <source>
        <dbReference type="ARBA" id="ARBA00022741"/>
    </source>
</evidence>
<dbReference type="InterPro" id="IPR027417">
    <property type="entry name" value="P-loop_NTPase"/>
</dbReference>
<dbReference type="Gene3D" id="3.40.50.300">
    <property type="entry name" value="P-loop containing nucleotide triphosphate hydrolases"/>
    <property type="match status" value="1"/>
</dbReference>
<dbReference type="HAMAP" id="MF_00376">
    <property type="entry name" value="Dephospho_CoA_kinase"/>
    <property type="match status" value="1"/>
</dbReference>
<comment type="function">
    <text evidence="5">Catalyzes the phosphorylation of the 3'-hydroxyl group of dephosphocoenzyme A to form coenzyme A.</text>
</comment>
<sequence>MIVGLTGGIGSGKTTVAKMFAKKQDVVIYIADLEAKKLMNSSEKIKTKLIFEFGAETYKNNQLNKSFIANIVFKDKSKLAILNSIVHPEVRNHFQTFIEEHKEKTYIIYENAILFESKADTQCDFIISVFVPLDIRIERVLERDVTTKPQILERINNQWKEDKKLLQSNYIIENLSLKITENQVNIIHNILTEKSKLI</sequence>
<comment type="catalytic activity">
    <reaction evidence="5">
        <text>3'-dephospho-CoA + ATP = ADP + CoA + H(+)</text>
        <dbReference type="Rhea" id="RHEA:18245"/>
        <dbReference type="ChEBI" id="CHEBI:15378"/>
        <dbReference type="ChEBI" id="CHEBI:30616"/>
        <dbReference type="ChEBI" id="CHEBI:57287"/>
        <dbReference type="ChEBI" id="CHEBI:57328"/>
        <dbReference type="ChEBI" id="CHEBI:456216"/>
        <dbReference type="EC" id="2.7.1.24"/>
    </reaction>
</comment>
<gene>
    <name evidence="5" type="primary">coaE</name>
    <name evidence="7" type="ORF">J3359_01415</name>
</gene>
<keyword evidence="5 7" id="KW-0808">Transferase</keyword>
<evidence type="ECO:0000313" key="7">
    <source>
        <dbReference type="EMBL" id="QTE22961.1"/>
    </source>
</evidence>
<comment type="subcellular location">
    <subcellularLocation>
        <location evidence="5">Cytoplasm</location>
    </subcellularLocation>
</comment>
<comment type="similarity">
    <text evidence="1 5">Belongs to the CoaE family.</text>
</comment>
<accession>A0A975CTB2</accession>
<keyword evidence="4 5" id="KW-0173">Coenzyme A biosynthesis</keyword>
<keyword evidence="3 5" id="KW-0067">ATP-binding</keyword>
<dbReference type="PANTHER" id="PTHR10695:SF46">
    <property type="entry name" value="BIFUNCTIONAL COENZYME A SYNTHASE-RELATED"/>
    <property type="match status" value="1"/>
</dbReference>
<dbReference type="GO" id="GO:0004140">
    <property type="term" value="F:dephospho-CoA kinase activity"/>
    <property type="evidence" value="ECO:0007669"/>
    <property type="project" value="UniProtKB-UniRule"/>
</dbReference>
<keyword evidence="8" id="KW-1185">Reference proteome</keyword>
<dbReference type="AlphaFoldDB" id="A0A975CTB2"/>
<dbReference type="InterPro" id="IPR001977">
    <property type="entry name" value="Depp_CoAkinase"/>
</dbReference>
<keyword evidence="5" id="KW-0963">Cytoplasm</keyword>
<keyword evidence="2 5" id="KW-0547">Nucleotide-binding</keyword>
<dbReference type="KEGG" id="pcea:J3359_01415"/>
<dbReference type="SUPFAM" id="SSF52540">
    <property type="entry name" value="P-loop containing nucleoside triphosphate hydrolases"/>
    <property type="match status" value="1"/>
</dbReference>